<feature type="domain" description="PNPLA" evidence="6">
    <location>
        <begin position="1"/>
        <end position="177"/>
    </location>
</feature>
<gene>
    <name evidence="7" type="ORF">BLA29_006320</name>
</gene>
<keyword evidence="4 5" id="KW-0443">Lipid metabolism</keyword>
<evidence type="ECO:0000256" key="3">
    <source>
        <dbReference type="ARBA" id="ARBA00023043"/>
    </source>
</evidence>
<dbReference type="EMBL" id="MUJZ01038754">
    <property type="protein sequence ID" value="OTF76175.1"/>
    <property type="molecule type" value="Genomic_DNA"/>
</dbReference>
<dbReference type="GO" id="GO:0047499">
    <property type="term" value="F:calcium-independent phospholipase A2 activity"/>
    <property type="evidence" value="ECO:0007669"/>
    <property type="project" value="InterPro"/>
</dbReference>
<dbReference type="InterPro" id="IPR047148">
    <property type="entry name" value="PLPL9"/>
</dbReference>
<organism evidence="7 8">
    <name type="scientific">Euroglyphus maynei</name>
    <name type="common">Mayne's house dust mite</name>
    <dbReference type="NCBI Taxonomy" id="6958"/>
    <lineage>
        <taxon>Eukaryota</taxon>
        <taxon>Metazoa</taxon>
        <taxon>Ecdysozoa</taxon>
        <taxon>Arthropoda</taxon>
        <taxon>Chelicerata</taxon>
        <taxon>Arachnida</taxon>
        <taxon>Acari</taxon>
        <taxon>Acariformes</taxon>
        <taxon>Sarcoptiformes</taxon>
        <taxon>Astigmata</taxon>
        <taxon>Psoroptidia</taxon>
        <taxon>Analgoidea</taxon>
        <taxon>Pyroglyphidae</taxon>
        <taxon>Pyroglyphinae</taxon>
        <taxon>Euroglyphus</taxon>
    </lineage>
</organism>
<dbReference type="GO" id="GO:0016042">
    <property type="term" value="P:lipid catabolic process"/>
    <property type="evidence" value="ECO:0007669"/>
    <property type="project" value="UniProtKB-UniRule"/>
</dbReference>
<dbReference type="Pfam" id="PF01734">
    <property type="entry name" value="Patatin"/>
    <property type="match status" value="1"/>
</dbReference>
<dbReference type="Proteomes" id="UP000194236">
    <property type="component" value="Unassembled WGS sequence"/>
</dbReference>
<name>A0A1Y3BAB8_EURMA</name>
<reference evidence="7 8" key="1">
    <citation type="submission" date="2017-03" db="EMBL/GenBank/DDBJ databases">
        <title>Genome Survey of Euroglyphus maynei.</title>
        <authorList>
            <person name="Arlian L.G."/>
            <person name="Morgan M.S."/>
            <person name="Rider S.D."/>
        </authorList>
    </citation>
    <scope>NUCLEOTIDE SEQUENCE [LARGE SCALE GENOMIC DNA]</scope>
    <source>
        <strain evidence="7">Arlian Lab</strain>
        <tissue evidence="7">Whole body</tissue>
    </source>
</reference>
<dbReference type="OrthoDB" id="207120at2759"/>
<comment type="caution">
    <text evidence="7">The sequence shown here is derived from an EMBL/GenBank/DDBJ whole genome shotgun (WGS) entry which is preliminary data.</text>
</comment>
<dbReference type="AlphaFoldDB" id="A0A1Y3BAB8"/>
<dbReference type="InterPro" id="IPR002641">
    <property type="entry name" value="PNPLA_dom"/>
</dbReference>
<evidence type="ECO:0000256" key="4">
    <source>
        <dbReference type="ARBA" id="ARBA00023098"/>
    </source>
</evidence>
<dbReference type="PROSITE" id="PS51635">
    <property type="entry name" value="PNPLA"/>
    <property type="match status" value="1"/>
</dbReference>
<comment type="caution">
    <text evidence="5">Lacks conserved residue(s) required for the propagation of feature annotation.</text>
</comment>
<dbReference type="InterPro" id="IPR016035">
    <property type="entry name" value="Acyl_Trfase/lysoPLipase"/>
</dbReference>
<dbReference type="Gene3D" id="3.40.1090.10">
    <property type="entry name" value="Cytosolic phospholipase A2 catalytic domain"/>
    <property type="match status" value="1"/>
</dbReference>
<dbReference type="PANTHER" id="PTHR24139:SF34">
    <property type="entry name" value="85_88 KDA CALCIUM-INDEPENDENT PHOSPHOLIPASE A2"/>
    <property type="match status" value="1"/>
</dbReference>
<evidence type="ECO:0000259" key="6">
    <source>
        <dbReference type="PROSITE" id="PS51635"/>
    </source>
</evidence>
<feature type="active site" description="Proton acceptor" evidence="5">
    <location>
        <position position="164"/>
    </location>
</feature>
<sequence length="257" mass="29592">MILDGGINDSFMNPLIQIILLNELQQYLHRPLQDYFDIIAGTSFGFTTGCSLANGKKLFDILNFYLKLRSNFRKPLIRMQEQNTDRLEQTLLTMFNDPKTLADIRKENNKHLILTTTVVDNIPAKLKIVDDQTENLTLWKACRISGLGAGLFKTIEHEGIPYFDGSLIAPNPTTDILSFYHNHQILGKESMNMLLPFRLILSLGSGKIAYRTNVTPIDLNSFRLYAPNLRVYFNYFRQLRDWFASILMETDGHIVQR</sequence>
<evidence type="ECO:0000256" key="5">
    <source>
        <dbReference type="PROSITE-ProRule" id="PRU01161"/>
    </source>
</evidence>
<dbReference type="SUPFAM" id="SSF52151">
    <property type="entry name" value="FabD/lysophospholipase-like"/>
    <property type="match status" value="1"/>
</dbReference>
<dbReference type="PANTHER" id="PTHR24139">
    <property type="entry name" value="CALCIUM-INDEPENDENT PHOSPHOLIPASE A2"/>
    <property type="match status" value="1"/>
</dbReference>
<keyword evidence="3" id="KW-0040">ANK repeat</keyword>
<evidence type="ECO:0000256" key="2">
    <source>
        <dbReference type="ARBA" id="ARBA00022801"/>
    </source>
</evidence>
<dbReference type="GO" id="GO:0005739">
    <property type="term" value="C:mitochondrion"/>
    <property type="evidence" value="ECO:0007669"/>
    <property type="project" value="TreeGrafter"/>
</dbReference>
<keyword evidence="2 5" id="KW-0378">Hydrolase</keyword>
<keyword evidence="8" id="KW-1185">Reference proteome</keyword>
<evidence type="ECO:0000256" key="1">
    <source>
        <dbReference type="ARBA" id="ARBA00022737"/>
    </source>
</evidence>
<dbReference type="GO" id="GO:0052816">
    <property type="term" value="F:long-chain fatty acyl-CoA hydrolase activity"/>
    <property type="evidence" value="ECO:0007669"/>
    <property type="project" value="TreeGrafter"/>
</dbReference>
<protein>
    <submittedName>
        <fullName evidence="7">Calcium-independent phospholipase A2 VIA-like protein</fullName>
    </submittedName>
</protein>
<evidence type="ECO:0000313" key="7">
    <source>
        <dbReference type="EMBL" id="OTF76175.1"/>
    </source>
</evidence>
<dbReference type="GO" id="GO:2000304">
    <property type="term" value="P:positive regulation of ceramide biosynthetic process"/>
    <property type="evidence" value="ECO:0007669"/>
    <property type="project" value="TreeGrafter"/>
</dbReference>
<feature type="active site" description="Nucleophile" evidence="5">
    <location>
        <position position="43"/>
    </location>
</feature>
<proteinExistence type="predicted"/>
<evidence type="ECO:0000313" key="8">
    <source>
        <dbReference type="Proteomes" id="UP000194236"/>
    </source>
</evidence>
<keyword evidence="5" id="KW-0442">Lipid degradation</keyword>
<accession>A0A1Y3BAB8</accession>
<keyword evidence="1" id="KW-0677">Repeat</keyword>
<feature type="short sequence motif" description="GXSXG" evidence="5">
    <location>
        <begin position="41"/>
        <end position="45"/>
    </location>
</feature>